<protein>
    <recommendedName>
        <fullName evidence="11">Zinc transporter ZIP4 N-terminal domain-containing protein</fullName>
    </recommendedName>
</protein>
<evidence type="ECO:0000256" key="6">
    <source>
        <dbReference type="SAM" id="MobiDB-lite"/>
    </source>
</evidence>
<organism evidence="9 10">
    <name type="scientific">Pomacea canaliculata</name>
    <name type="common">Golden apple snail</name>
    <dbReference type="NCBI Taxonomy" id="400727"/>
    <lineage>
        <taxon>Eukaryota</taxon>
        <taxon>Metazoa</taxon>
        <taxon>Spiralia</taxon>
        <taxon>Lophotrochozoa</taxon>
        <taxon>Mollusca</taxon>
        <taxon>Gastropoda</taxon>
        <taxon>Caenogastropoda</taxon>
        <taxon>Architaenioglossa</taxon>
        <taxon>Ampullarioidea</taxon>
        <taxon>Ampullariidae</taxon>
        <taxon>Pomacea</taxon>
    </lineage>
</organism>
<dbReference type="InterPro" id="IPR003689">
    <property type="entry name" value="ZIP"/>
</dbReference>
<evidence type="ECO:0000256" key="5">
    <source>
        <dbReference type="ARBA" id="ARBA00023136"/>
    </source>
</evidence>
<feature type="compositionally biased region" description="Basic and acidic residues" evidence="6">
    <location>
        <begin position="63"/>
        <end position="83"/>
    </location>
</feature>
<evidence type="ECO:0000256" key="4">
    <source>
        <dbReference type="ARBA" id="ARBA00022989"/>
    </source>
</evidence>
<comment type="similarity">
    <text evidence="2">Belongs to the ZIP transporter (TC 2.A.5) family.</text>
</comment>
<evidence type="ECO:0000256" key="8">
    <source>
        <dbReference type="SAM" id="SignalP"/>
    </source>
</evidence>
<feature type="transmembrane region" description="Helical" evidence="7">
    <location>
        <begin position="524"/>
        <end position="542"/>
    </location>
</feature>
<feature type="compositionally biased region" description="Basic and acidic residues" evidence="6">
    <location>
        <begin position="92"/>
        <end position="111"/>
    </location>
</feature>
<dbReference type="GO" id="GO:0005385">
    <property type="term" value="F:zinc ion transmembrane transporter activity"/>
    <property type="evidence" value="ECO:0007669"/>
    <property type="project" value="TreeGrafter"/>
</dbReference>
<dbReference type="Proteomes" id="UP000245119">
    <property type="component" value="Linkage Group LG2"/>
</dbReference>
<evidence type="ECO:0000256" key="7">
    <source>
        <dbReference type="SAM" id="Phobius"/>
    </source>
</evidence>
<keyword evidence="10" id="KW-1185">Reference proteome</keyword>
<dbReference type="GO" id="GO:0140410">
    <property type="term" value="F:monoatomic cation:bicarbonate symporter activity"/>
    <property type="evidence" value="ECO:0007669"/>
    <property type="project" value="TreeGrafter"/>
</dbReference>
<dbReference type="InterPro" id="IPR050799">
    <property type="entry name" value="ZIP_Transporter"/>
</dbReference>
<dbReference type="PANTHER" id="PTHR12191">
    <property type="entry name" value="SOLUTE CARRIER FAMILY 39"/>
    <property type="match status" value="1"/>
</dbReference>
<sequence length="592" mass="63866">MRTFTVQLCCALLLVAWTSTAERRQARVLSPASHIQVLKTHGEKRSSSGDAASDEYSLPAKTRLSENRQESDLPEHPADDTHTTSKRTTLQSDDRDVHTTVPADHSEEGRAENSSSWHAHIHVDQLFNTSSELSEIAYSETKYFLDKIFNKYGASSSMTLPDLTRLIQNLGLSAEDGGPDAEDGSDVTSGKSRRRKKSVTHVHSNHSDCHFITDLLWAFHFDSLTTLDTSHFLLLCPALIDQLDNGDCHRHQRHHHHHQDNHLDTDSDHDTVALDPVSVGIASIPAHGISGRGRESRGKGGHSSDSVWKGLVALVALVFFFVLERVLHVVTSQRAKRRQQKKIGSNISGLANDNGTSMMSPLVLTILPGGIASSNEISVTEKGIISDKDNIHDSYVSATADDAQHSNHNHGDPGGHGHGHGHAHLSEMPDSVAAVAWMVILGDGIHNFSDGLAIGAAFANSITGGFSTSVAVFCHELPHEIGDFAVLLSSGMTVKQGLTYNVLSSALCFLGMVAGMLLGQVKSASIWIFAAVGGMFLYISLADMLPQLSTAGNQSGKAAFKNLLVQCLGIVLGAAIMLTIAVFEEDLKNMLD</sequence>
<keyword evidence="8" id="KW-0732">Signal</keyword>
<evidence type="ECO:0008006" key="11">
    <source>
        <dbReference type="Google" id="ProtNLM"/>
    </source>
</evidence>
<dbReference type="Pfam" id="PF02535">
    <property type="entry name" value="Zip"/>
    <property type="match status" value="1"/>
</dbReference>
<feature type="compositionally biased region" description="Basic residues" evidence="6">
    <location>
        <begin position="191"/>
        <end position="200"/>
    </location>
</feature>
<keyword evidence="3 7" id="KW-0812">Transmembrane</keyword>
<dbReference type="GO" id="GO:0071578">
    <property type="term" value="P:zinc ion import across plasma membrane"/>
    <property type="evidence" value="ECO:0007669"/>
    <property type="project" value="TreeGrafter"/>
</dbReference>
<comment type="subcellular location">
    <subcellularLocation>
        <location evidence="1">Membrane</location>
        <topology evidence="1">Multi-pass membrane protein</topology>
    </subcellularLocation>
</comment>
<dbReference type="OrthoDB" id="200954at2759"/>
<keyword evidence="5 7" id="KW-0472">Membrane</keyword>
<feature type="transmembrane region" description="Helical" evidence="7">
    <location>
        <begin position="307"/>
        <end position="327"/>
    </location>
</feature>
<dbReference type="PANTHER" id="PTHR12191:SF37">
    <property type="entry name" value="ZINC TRANSPORTER FOI"/>
    <property type="match status" value="1"/>
</dbReference>
<feature type="compositionally biased region" description="Basic and acidic residues" evidence="6">
    <location>
        <begin position="402"/>
        <end position="415"/>
    </location>
</feature>
<keyword evidence="4 7" id="KW-1133">Transmembrane helix</keyword>
<dbReference type="AlphaFoldDB" id="A0A2T7PUW8"/>
<dbReference type="GO" id="GO:0030003">
    <property type="term" value="P:intracellular monoatomic cation homeostasis"/>
    <property type="evidence" value="ECO:0007669"/>
    <property type="project" value="TreeGrafter"/>
</dbReference>
<proteinExistence type="inferred from homology"/>
<evidence type="ECO:0000313" key="9">
    <source>
        <dbReference type="EMBL" id="PVD37190.1"/>
    </source>
</evidence>
<evidence type="ECO:0000256" key="3">
    <source>
        <dbReference type="ARBA" id="ARBA00022692"/>
    </source>
</evidence>
<feature type="region of interest" description="Disordered" evidence="6">
    <location>
        <begin position="173"/>
        <end position="200"/>
    </location>
</feature>
<name>A0A2T7PUW8_POMCA</name>
<dbReference type="EMBL" id="PZQS01000002">
    <property type="protein sequence ID" value="PVD37190.1"/>
    <property type="molecule type" value="Genomic_DNA"/>
</dbReference>
<evidence type="ECO:0000313" key="10">
    <source>
        <dbReference type="Proteomes" id="UP000245119"/>
    </source>
</evidence>
<evidence type="ECO:0000256" key="2">
    <source>
        <dbReference type="ARBA" id="ARBA00006939"/>
    </source>
</evidence>
<gene>
    <name evidence="9" type="ORF">C0Q70_04185</name>
</gene>
<feature type="chain" id="PRO_5015401374" description="Zinc transporter ZIP4 N-terminal domain-containing protein" evidence="8">
    <location>
        <begin position="22"/>
        <end position="592"/>
    </location>
</feature>
<dbReference type="GO" id="GO:0005886">
    <property type="term" value="C:plasma membrane"/>
    <property type="evidence" value="ECO:0007669"/>
    <property type="project" value="TreeGrafter"/>
</dbReference>
<feature type="region of interest" description="Disordered" evidence="6">
    <location>
        <begin position="402"/>
        <end position="424"/>
    </location>
</feature>
<accession>A0A2T7PUW8</accession>
<comment type="caution">
    <text evidence="9">The sequence shown here is derived from an EMBL/GenBank/DDBJ whole genome shotgun (WGS) entry which is preliminary data.</text>
</comment>
<reference evidence="9 10" key="1">
    <citation type="submission" date="2018-04" db="EMBL/GenBank/DDBJ databases">
        <title>The genome of golden apple snail Pomacea canaliculata provides insight into stress tolerance and invasive adaptation.</title>
        <authorList>
            <person name="Liu C."/>
            <person name="Liu B."/>
            <person name="Ren Y."/>
            <person name="Zhang Y."/>
            <person name="Wang H."/>
            <person name="Li S."/>
            <person name="Jiang F."/>
            <person name="Yin L."/>
            <person name="Zhang G."/>
            <person name="Qian W."/>
            <person name="Fan W."/>
        </authorList>
    </citation>
    <scope>NUCLEOTIDE SEQUENCE [LARGE SCALE GENOMIC DNA]</scope>
    <source>
        <strain evidence="9">SZHN2017</strain>
        <tissue evidence="9">Muscle</tissue>
    </source>
</reference>
<feature type="transmembrane region" description="Helical" evidence="7">
    <location>
        <begin position="498"/>
        <end position="518"/>
    </location>
</feature>
<evidence type="ECO:0000256" key="1">
    <source>
        <dbReference type="ARBA" id="ARBA00004141"/>
    </source>
</evidence>
<feature type="signal peptide" evidence="8">
    <location>
        <begin position="1"/>
        <end position="21"/>
    </location>
</feature>
<feature type="transmembrane region" description="Helical" evidence="7">
    <location>
        <begin position="563"/>
        <end position="583"/>
    </location>
</feature>
<feature type="region of interest" description="Disordered" evidence="6">
    <location>
        <begin position="38"/>
        <end position="115"/>
    </location>
</feature>